<sequence>MVDNKGLMVRRAELHLAGGETSMVNFGRSVGLDDLKRAMNEGDVWMVWDDAGAPLLVRMAHVSLIVPAAAES</sequence>
<evidence type="ECO:0000313" key="1">
    <source>
        <dbReference type="EMBL" id="MBK1667121.1"/>
    </source>
</evidence>
<comment type="caution">
    <text evidence="1">The sequence shown here is derived from an EMBL/GenBank/DDBJ whole genome shotgun (WGS) entry which is preliminary data.</text>
</comment>
<dbReference type="EMBL" id="NRRL01000004">
    <property type="protein sequence ID" value="MBK1667121.1"/>
    <property type="molecule type" value="Genomic_DNA"/>
</dbReference>
<keyword evidence="2" id="KW-1185">Reference proteome</keyword>
<accession>A0ABS1DB09</accession>
<reference evidence="1 2" key="1">
    <citation type="journal article" date="2020" name="Microorganisms">
        <title>Osmotic Adaptation and Compatible Solute Biosynthesis of Phototrophic Bacteria as Revealed from Genome Analyses.</title>
        <authorList>
            <person name="Imhoff J.F."/>
            <person name="Rahn T."/>
            <person name="Kunzel S."/>
            <person name="Keller A."/>
            <person name="Neulinger S.C."/>
        </authorList>
    </citation>
    <scope>NUCLEOTIDE SEQUENCE [LARGE SCALE GENOMIC DNA]</scope>
    <source>
        <strain evidence="1 2">DSM 9895</strain>
    </source>
</reference>
<dbReference type="RefSeq" id="WP_200339183.1">
    <property type="nucleotide sequence ID" value="NZ_NRRL01000004.1"/>
</dbReference>
<evidence type="ECO:0000313" key="2">
    <source>
        <dbReference type="Proteomes" id="UP001296873"/>
    </source>
</evidence>
<proteinExistence type="predicted"/>
<dbReference type="Proteomes" id="UP001296873">
    <property type="component" value="Unassembled WGS sequence"/>
</dbReference>
<protein>
    <submittedName>
        <fullName evidence="1">Uncharacterized protein</fullName>
    </submittedName>
</protein>
<name>A0ABS1DB09_9PROT</name>
<organism evidence="1 2">
    <name type="scientific">Rhodovibrio sodomensis</name>
    <dbReference type="NCBI Taxonomy" id="1088"/>
    <lineage>
        <taxon>Bacteria</taxon>
        <taxon>Pseudomonadati</taxon>
        <taxon>Pseudomonadota</taxon>
        <taxon>Alphaproteobacteria</taxon>
        <taxon>Rhodospirillales</taxon>
        <taxon>Rhodovibrionaceae</taxon>
        <taxon>Rhodovibrio</taxon>
    </lineage>
</organism>
<gene>
    <name evidence="1" type="ORF">CKO28_03560</name>
</gene>